<feature type="signal peptide" evidence="1">
    <location>
        <begin position="1"/>
        <end position="22"/>
    </location>
</feature>
<dbReference type="RefSeq" id="WP_380037690.1">
    <property type="nucleotide sequence ID" value="NZ_JBHSEH010000005.1"/>
</dbReference>
<reference evidence="3" key="1">
    <citation type="journal article" date="2019" name="Int. J. Syst. Evol. Microbiol.">
        <title>The Global Catalogue of Microorganisms (GCM) 10K type strain sequencing project: providing services to taxonomists for standard genome sequencing and annotation.</title>
        <authorList>
            <consortium name="The Broad Institute Genomics Platform"/>
            <consortium name="The Broad Institute Genome Sequencing Center for Infectious Disease"/>
            <person name="Wu L."/>
            <person name="Ma J."/>
        </authorList>
    </citation>
    <scope>NUCLEOTIDE SEQUENCE [LARGE SCALE GENOMIC DNA]</scope>
    <source>
        <strain evidence="3">CCUG 56029</strain>
    </source>
</reference>
<dbReference type="Proteomes" id="UP001595998">
    <property type="component" value="Unassembled WGS sequence"/>
</dbReference>
<evidence type="ECO:0000313" key="2">
    <source>
        <dbReference type="EMBL" id="MFC4425877.1"/>
    </source>
</evidence>
<keyword evidence="1" id="KW-0732">Signal</keyword>
<name>A0ABV8XM98_9DEIO</name>
<keyword evidence="3" id="KW-1185">Reference proteome</keyword>
<evidence type="ECO:0000313" key="3">
    <source>
        <dbReference type="Proteomes" id="UP001595998"/>
    </source>
</evidence>
<dbReference type="InterPro" id="IPR018725">
    <property type="entry name" value="DUF2259_secreted"/>
</dbReference>
<accession>A0ABV8XM98</accession>
<dbReference type="EMBL" id="JBHSEH010000005">
    <property type="protein sequence ID" value="MFC4425877.1"/>
    <property type="molecule type" value="Genomic_DNA"/>
</dbReference>
<gene>
    <name evidence="2" type="ORF">ACFOZ9_06595</name>
</gene>
<proteinExistence type="predicted"/>
<organism evidence="2 3">
    <name type="scientific">Deinococcus navajonensis</name>
    <dbReference type="NCBI Taxonomy" id="309884"/>
    <lineage>
        <taxon>Bacteria</taxon>
        <taxon>Thermotogati</taxon>
        <taxon>Deinococcota</taxon>
        <taxon>Deinococci</taxon>
        <taxon>Deinococcales</taxon>
        <taxon>Deinococcaceae</taxon>
        <taxon>Deinococcus</taxon>
    </lineage>
</organism>
<evidence type="ECO:0000256" key="1">
    <source>
        <dbReference type="SAM" id="SignalP"/>
    </source>
</evidence>
<sequence>MKGWAEVRLCSLVLALAPGALAGHRLEVQRVAFNPAGTQVLMVAAGQLDGSGFSAAALQVVDTASGQTLRRANFQSSTLEVPQAVTALLRREETALRRWQLWPGRTSTPVFRRRFPVRAPAWSEGVQAGSQQTVWARVWSRPLPVKLNVFPLLVRCAYGDQLPAGEGPAGVALRINGQPLVQDRTLSVDRQCAARYALERLDVQGNRVAAVLRVYTPGFEGPNAEPLLVAGQLR</sequence>
<dbReference type="Pfam" id="PF10016">
    <property type="entry name" value="DUF2259"/>
    <property type="match status" value="1"/>
</dbReference>
<comment type="caution">
    <text evidence="2">The sequence shown here is derived from an EMBL/GenBank/DDBJ whole genome shotgun (WGS) entry which is preliminary data.</text>
</comment>
<feature type="chain" id="PRO_5045888460" evidence="1">
    <location>
        <begin position="23"/>
        <end position="234"/>
    </location>
</feature>
<protein>
    <submittedName>
        <fullName evidence="2">DUF2259 domain-containing protein</fullName>
    </submittedName>
</protein>